<dbReference type="InterPro" id="IPR022739">
    <property type="entry name" value="Polyphenol_oxidase_cen"/>
</dbReference>
<keyword evidence="3 8" id="KW-0479">Metal-binding</keyword>
<dbReference type="PIRSF" id="PIRSF000290">
    <property type="entry name" value="PPO_plant"/>
    <property type="match status" value="1"/>
</dbReference>
<keyword evidence="7 9" id="KW-1015">Disulfide bond</keyword>
<dbReference type="InterPro" id="IPR022740">
    <property type="entry name" value="Polyphenol_oxidase_C"/>
</dbReference>
<name>A0AAU9NEQ9_9ASTR</name>
<comment type="cofactor">
    <cofactor evidence="8">
        <name>Cu(2+)</name>
        <dbReference type="ChEBI" id="CHEBI:29036"/>
    </cofactor>
    <text evidence="8">Binds 2 copper ions per subunit.</text>
</comment>
<dbReference type="Pfam" id="PF12142">
    <property type="entry name" value="PPO1_DWL"/>
    <property type="match status" value="1"/>
</dbReference>
<dbReference type="PANTHER" id="PTHR11474">
    <property type="entry name" value="TYROSINASE FAMILY MEMBER"/>
    <property type="match status" value="1"/>
</dbReference>
<keyword evidence="5" id="KW-0560">Oxidoreductase</keyword>
<evidence type="ECO:0000256" key="4">
    <source>
        <dbReference type="ARBA" id="ARBA00022784"/>
    </source>
</evidence>
<dbReference type="InterPro" id="IPR016213">
    <property type="entry name" value="Polyphenol_oxidase"/>
</dbReference>
<dbReference type="GO" id="GO:0005507">
    <property type="term" value="F:copper ion binding"/>
    <property type="evidence" value="ECO:0007669"/>
    <property type="project" value="UniProtKB-ARBA"/>
</dbReference>
<keyword evidence="14" id="KW-1185">Reference proteome</keyword>
<accession>A0AAU9NEQ9</accession>
<organism evidence="13 14">
    <name type="scientific">Lactuca virosa</name>
    <dbReference type="NCBI Taxonomy" id="75947"/>
    <lineage>
        <taxon>Eukaryota</taxon>
        <taxon>Viridiplantae</taxon>
        <taxon>Streptophyta</taxon>
        <taxon>Embryophyta</taxon>
        <taxon>Tracheophyta</taxon>
        <taxon>Spermatophyta</taxon>
        <taxon>Magnoliopsida</taxon>
        <taxon>eudicotyledons</taxon>
        <taxon>Gunneridae</taxon>
        <taxon>Pentapetalae</taxon>
        <taxon>asterids</taxon>
        <taxon>campanulids</taxon>
        <taxon>Asterales</taxon>
        <taxon>Asteraceae</taxon>
        <taxon>Cichorioideae</taxon>
        <taxon>Cichorieae</taxon>
        <taxon>Lactucinae</taxon>
        <taxon>Lactuca</taxon>
    </lineage>
</organism>
<dbReference type="SUPFAM" id="SSF48056">
    <property type="entry name" value="Di-copper centre-containing domain"/>
    <property type="match status" value="1"/>
</dbReference>
<feature type="binding site" evidence="8">
    <location>
        <position position="213"/>
    </location>
    <ligand>
        <name>Cu cation</name>
        <dbReference type="ChEBI" id="CHEBI:23378"/>
        <label>A</label>
    </ligand>
</feature>
<keyword evidence="6 8" id="KW-0186">Copper</keyword>
<feature type="binding site" evidence="8">
    <location>
        <position position="369"/>
    </location>
    <ligand>
        <name>Cu cation</name>
        <dbReference type="ChEBI" id="CHEBI:23378"/>
        <label>B</label>
    </ligand>
</feature>
<evidence type="ECO:0000256" key="3">
    <source>
        <dbReference type="ARBA" id="ARBA00022723"/>
    </source>
</evidence>
<feature type="binding site" evidence="8">
    <location>
        <position position="339"/>
    </location>
    <ligand>
        <name>Cu cation</name>
        <dbReference type="ChEBI" id="CHEBI:23378"/>
        <label>B</label>
    </ligand>
</feature>
<sequence>MASFTASPTKTPTATTSTGGRSFSSSFTYSSSFSFKSSQVPIARISNHRHAVSCKTIDDDNHHANSSKLDRRNILLGIGGLYSATTTFGSNSLAFADPVMAPDVTKCGPAELPKGVEPINCCPPTTTKILDFKPPPSKTLRVRPAAHLVVDEDYIAKFNKAIELMKALPHDDPRNFMQQANIHCAYCDGSYKQVGFPNLEHQVHTSWLFFPYHRYYVYFFEKICGKLIDDPNFAIPFWNWDAPDGMQIPDIFTNKNSQLYDPLRDKDHQPPSVVDLDFNRVDKNLSRSELTSRNLRVMYRQMVSSAKTASLFMGRPYRAGDEPNPGSGSIEVTPHSPVHNWTGDRKQKYCEDMGTFYSAARDPIFYAHHGNIDRMWSIWKSLGGKDFTDKDWLDSSFVFYDENADLVRAKVRDCCDSKNLGYVYQEVDIPWINCKPDRPPKRAPVSYDHIPFAKFAFPRNLDKVIKVLVQRPKKLRSKKEKEEEEEILVIEGIEVKTDEFVKFDVLINNEDDGIWATADQMEFAGSFVTVPHSNEHGTNMKTRLRLGISELLEYLRADDDEKVLVTLVPKTKGSGISIQEIKIEHEDR</sequence>
<evidence type="ECO:0000256" key="10">
    <source>
        <dbReference type="PIRSR" id="PIRSR000290-3"/>
    </source>
</evidence>
<dbReference type="Proteomes" id="UP001157418">
    <property type="component" value="Unassembled WGS sequence"/>
</dbReference>
<dbReference type="PROSITE" id="PS00498">
    <property type="entry name" value="TYROSINASE_2"/>
    <property type="match status" value="1"/>
</dbReference>
<dbReference type="PANTHER" id="PTHR11474:SF76">
    <property type="entry name" value="SHKT DOMAIN-CONTAINING PROTEIN"/>
    <property type="match status" value="1"/>
</dbReference>
<dbReference type="AlphaFoldDB" id="A0AAU9NEQ9"/>
<feature type="domain" description="Tyrosinase copper-binding" evidence="12">
    <location>
        <begin position="362"/>
        <end position="373"/>
    </location>
</feature>
<evidence type="ECO:0000256" key="8">
    <source>
        <dbReference type="PIRSR" id="PIRSR000290-1"/>
    </source>
</evidence>
<dbReference type="EMBL" id="CAKMRJ010004445">
    <property type="protein sequence ID" value="CAH1436314.1"/>
    <property type="molecule type" value="Genomic_DNA"/>
</dbReference>
<evidence type="ECO:0000256" key="11">
    <source>
        <dbReference type="SAM" id="MobiDB-lite"/>
    </source>
</evidence>
<keyword evidence="4" id="KW-0883">Thioether bond</keyword>
<dbReference type="InterPro" id="IPR050316">
    <property type="entry name" value="Tyrosinase/Hemocyanin"/>
</dbReference>
<proteinExistence type="inferred from homology"/>
<dbReference type="FunFam" id="1.10.1280.10:FF:000007">
    <property type="entry name" value="Polyphenol oxidase, chloroplastic"/>
    <property type="match status" value="1"/>
</dbReference>
<evidence type="ECO:0000259" key="12">
    <source>
        <dbReference type="PROSITE" id="PS00498"/>
    </source>
</evidence>
<dbReference type="Pfam" id="PF12143">
    <property type="entry name" value="PPO1_KFDV"/>
    <property type="match status" value="1"/>
</dbReference>
<reference evidence="13 14" key="1">
    <citation type="submission" date="2022-01" db="EMBL/GenBank/DDBJ databases">
        <authorList>
            <person name="Xiong W."/>
            <person name="Schranz E."/>
        </authorList>
    </citation>
    <scope>NUCLEOTIDE SEQUENCE [LARGE SCALE GENOMIC DNA]</scope>
</reference>
<evidence type="ECO:0000256" key="9">
    <source>
        <dbReference type="PIRSR" id="PIRSR000290-2"/>
    </source>
</evidence>
<comment type="caution">
    <text evidence="13">The sequence shown here is derived from an EMBL/GenBank/DDBJ whole genome shotgun (WGS) entry which is preliminary data.</text>
</comment>
<gene>
    <name evidence="13" type="ORF">LVIROSA_LOCUS22690</name>
</gene>
<feature type="disulfide bond" evidence="9">
    <location>
        <begin position="121"/>
        <end position="184"/>
    </location>
</feature>
<feature type="cross-link" description="2'-(S-cysteinyl)-histidine (Cys-His)" evidence="10">
    <location>
        <begin position="187"/>
        <end position="204"/>
    </location>
</feature>
<comment type="similarity">
    <text evidence="1">Belongs to the tyrosinase family.</text>
</comment>
<dbReference type="Pfam" id="PF00264">
    <property type="entry name" value="Tyrosinase"/>
    <property type="match status" value="1"/>
</dbReference>
<evidence type="ECO:0000256" key="6">
    <source>
        <dbReference type="ARBA" id="ARBA00023008"/>
    </source>
</evidence>
<feature type="binding site" evidence="8">
    <location>
        <position position="335"/>
    </location>
    <ligand>
        <name>Cu cation</name>
        <dbReference type="ChEBI" id="CHEBI:23378"/>
        <label>B</label>
    </ligand>
</feature>
<comment type="subunit">
    <text evidence="2">Monomer.</text>
</comment>
<protein>
    <recommendedName>
        <fullName evidence="12">Tyrosinase copper-binding domain-containing protein</fullName>
    </recommendedName>
</protein>
<evidence type="ECO:0000256" key="5">
    <source>
        <dbReference type="ARBA" id="ARBA00023002"/>
    </source>
</evidence>
<feature type="disulfide bond" evidence="9">
    <location>
        <begin position="107"/>
        <end position="122"/>
    </location>
</feature>
<dbReference type="GO" id="GO:0004097">
    <property type="term" value="F:catechol oxidase activity"/>
    <property type="evidence" value="ECO:0007669"/>
    <property type="project" value="InterPro"/>
</dbReference>
<evidence type="ECO:0000313" key="14">
    <source>
        <dbReference type="Proteomes" id="UP001157418"/>
    </source>
</evidence>
<dbReference type="Gene3D" id="1.10.1280.10">
    <property type="entry name" value="Di-copper center containing domain from catechol oxidase"/>
    <property type="match status" value="1"/>
</dbReference>
<dbReference type="InterPro" id="IPR008922">
    <property type="entry name" value="Di-copper_centre_dom_sf"/>
</dbReference>
<feature type="region of interest" description="Disordered" evidence="11">
    <location>
        <begin position="1"/>
        <end position="22"/>
    </location>
</feature>
<feature type="binding site" evidence="8">
    <location>
        <position position="204"/>
    </location>
    <ligand>
        <name>Cu cation</name>
        <dbReference type="ChEBI" id="CHEBI:23378"/>
        <label>A</label>
    </ligand>
</feature>
<feature type="binding site" evidence="8">
    <location>
        <position position="183"/>
    </location>
    <ligand>
        <name>Cu cation</name>
        <dbReference type="ChEBI" id="CHEBI:23378"/>
        <label>A</label>
    </ligand>
</feature>
<evidence type="ECO:0000313" key="13">
    <source>
        <dbReference type="EMBL" id="CAH1436314.1"/>
    </source>
</evidence>
<evidence type="ECO:0000256" key="2">
    <source>
        <dbReference type="ARBA" id="ARBA00011245"/>
    </source>
</evidence>
<dbReference type="PRINTS" id="PR00092">
    <property type="entry name" value="TYROSINASE"/>
</dbReference>
<dbReference type="GO" id="GO:0046148">
    <property type="term" value="P:pigment biosynthetic process"/>
    <property type="evidence" value="ECO:0007669"/>
    <property type="project" value="InterPro"/>
</dbReference>
<evidence type="ECO:0000256" key="1">
    <source>
        <dbReference type="ARBA" id="ARBA00009928"/>
    </source>
</evidence>
<dbReference type="InterPro" id="IPR002227">
    <property type="entry name" value="Tyrosinase_Cu-bd"/>
</dbReference>
<evidence type="ECO:0000256" key="7">
    <source>
        <dbReference type="ARBA" id="ARBA00023157"/>
    </source>
</evidence>